<dbReference type="EMBL" id="VKLS01000310">
    <property type="protein sequence ID" value="TSB35538.1"/>
    <property type="molecule type" value="Genomic_DNA"/>
</dbReference>
<evidence type="ECO:0000256" key="1">
    <source>
        <dbReference type="SAM" id="SignalP"/>
    </source>
</evidence>
<proteinExistence type="predicted"/>
<name>A0A553Z226_9ACTN</name>
<reference evidence="2 3" key="1">
    <citation type="submission" date="2019-07" db="EMBL/GenBank/DDBJ databases">
        <title>Draft genome for Streptomyces benahoarensis MZ03-48.</title>
        <authorList>
            <person name="Gonzalez-Pimentel J.L."/>
        </authorList>
    </citation>
    <scope>NUCLEOTIDE SEQUENCE [LARGE SCALE GENOMIC DNA]</scope>
    <source>
        <strain evidence="2 3">MZ03-48</strain>
    </source>
</reference>
<feature type="signal peptide" evidence="1">
    <location>
        <begin position="1"/>
        <end position="26"/>
    </location>
</feature>
<comment type="caution">
    <text evidence="2">The sequence shown here is derived from an EMBL/GenBank/DDBJ whole genome shotgun (WGS) entry which is preliminary data.</text>
</comment>
<keyword evidence="1" id="KW-0732">Signal</keyword>
<dbReference type="OrthoDB" id="9991282at2"/>
<dbReference type="Proteomes" id="UP000320888">
    <property type="component" value="Unassembled WGS sequence"/>
</dbReference>
<dbReference type="AlphaFoldDB" id="A0A553Z226"/>
<feature type="chain" id="PRO_5022241969" evidence="1">
    <location>
        <begin position="27"/>
        <end position="75"/>
    </location>
</feature>
<keyword evidence="3" id="KW-1185">Reference proteome</keyword>
<evidence type="ECO:0000313" key="2">
    <source>
        <dbReference type="EMBL" id="TSB35538.1"/>
    </source>
</evidence>
<sequence>MRMRAVLSATALAATLILGGAGSAMAGGGEDHHSTHSSGDARFGACGLRAAIINGNPIFDEGCFRGSLAWKDEWK</sequence>
<protein>
    <submittedName>
        <fullName evidence="2">Uncharacterized protein</fullName>
    </submittedName>
</protein>
<organism evidence="2 3">
    <name type="scientific">Streptomyces benahoarensis</name>
    <dbReference type="NCBI Taxonomy" id="2595054"/>
    <lineage>
        <taxon>Bacteria</taxon>
        <taxon>Bacillati</taxon>
        <taxon>Actinomycetota</taxon>
        <taxon>Actinomycetes</taxon>
        <taxon>Kitasatosporales</taxon>
        <taxon>Streptomycetaceae</taxon>
        <taxon>Streptomyces</taxon>
    </lineage>
</organism>
<evidence type="ECO:0000313" key="3">
    <source>
        <dbReference type="Proteomes" id="UP000320888"/>
    </source>
</evidence>
<accession>A0A553Z226</accession>
<dbReference type="RefSeq" id="WP_143943925.1">
    <property type="nucleotide sequence ID" value="NZ_VKLS01000310.1"/>
</dbReference>
<gene>
    <name evidence="2" type="ORF">FNZ23_21020</name>
</gene>